<gene>
    <name evidence="2" type="ORF">OCU04_011477</name>
</gene>
<dbReference type="InterPro" id="IPR011008">
    <property type="entry name" value="Dimeric_a/b-barrel"/>
</dbReference>
<comment type="caution">
    <text evidence="2">The sequence shown here is derived from an EMBL/GenBank/DDBJ whole genome shotgun (WGS) entry which is preliminary data.</text>
</comment>
<dbReference type="InterPro" id="IPR051807">
    <property type="entry name" value="Sec-metab_biosynth-assoc"/>
</dbReference>
<organism evidence="2 3">
    <name type="scientific">Sclerotinia nivalis</name>
    <dbReference type="NCBI Taxonomy" id="352851"/>
    <lineage>
        <taxon>Eukaryota</taxon>
        <taxon>Fungi</taxon>
        <taxon>Dikarya</taxon>
        <taxon>Ascomycota</taxon>
        <taxon>Pezizomycotina</taxon>
        <taxon>Leotiomycetes</taxon>
        <taxon>Helotiales</taxon>
        <taxon>Sclerotiniaceae</taxon>
        <taxon>Sclerotinia</taxon>
    </lineage>
</organism>
<sequence>MSFLRLRFAPGKLYPKQLNSCATRSLSSSYPAVRLNSRKMSSAAATTPAAEKFEWLVVLPDNEGALERRVSVRPKHFEGLKTGLESGFWKMGGAFLSEPPNGDSPLKFQGSCMIALASSKEEIIEVLKKDIYAENDVWDFSKIQIYPFKCAFRKEA</sequence>
<dbReference type="Gene3D" id="3.30.70.1060">
    <property type="entry name" value="Dimeric alpha+beta barrel"/>
    <property type="match status" value="1"/>
</dbReference>
<dbReference type="InterPro" id="IPR005545">
    <property type="entry name" value="YCII"/>
</dbReference>
<dbReference type="PANTHER" id="PTHR33606:SF3">
    <property type="entry name" value="PROTEIN YCII"/>
    <property type="match status" value="1"/>
</dbReference>
<accession>A0A9X0ABU1</accession>
<protein>
    <recommendedName>
        <fullName evidence="1">YCII-related domain-containing protein</fullName>
    </recommendedName>
</protein>
<proteinExistence type="predicted"/>
<dbReference type="SUPFAM" id="SSF54909">
    <property type="entry name" value="Dimeric alpha+beta barrel"/>
    <property type="match status" value="1"/>
</dbReference>
<feature type="domain" description="YCII-related" evidence="1">
    <location>
        <begin position="55"/>
        <end position="139"/>
    </location>
</feature>
<evidence type="ECO:0000259" key="1">
    <source>
        <dbReference type="Pfam" id="PF03795"/>
    </source>
</evidence>
<evidence type="ECO:0000313" key="3">
    <source>
        <dbReference type="Proteomes" id="UP001152300"/>
    </source>
</evidence>
<reference evidence="2" key="1">
    <citation type="submission" date="2022-11" db="EMBL/GenBank/DDBJ databases">
        <title>Genome Resource of Sclerotinia nivalis Strain SnTB1, a Plant Pathogen Isolated from American Ginseng.</title>
        <authorList>
            <person name="Fan S."/>
        </authorList>
    </citation>
    <scope>NUCLEOTIDE SEQUENCE</scope>
    <source>
        <strain evidence="2">SnTB1</strain>
    </source>
</reference>
<evidence type="ECO:0000313" key="2">
    <source>
        <dbReference type="EMBL" id="KAJ8059847.1"/>
    </source>
</evidence>
<dbReference type="Proteomes" id="UP001152300">
    <property type="component" value="Unassembled WGS sequence"/>
</dbReference>
<dbReference type="PANTHER" id="PTHR33606">
    <property type="entry name" value="PROTEIN YCII"/>
    <property type="match status" value="1"/>
</dbReference>
<dbReference type="Pfam" id="PF03795">
    <property type="entry name" value="YCII"/>
    <property type="match status" value="1"/>
</dbReference>
<keyword evidence="3" id="KW-1185">Reference proteome</keyword>
<name>A0A9X0ABU1_9HELO</name>
<dbReference type="AlphaFoldDB" id="A0A9X0ABU1"/>
<dbReference type="OrthoDB" id="5519740at2759"/>
<dbReference type="EMBL" id="JAPEIS010000014">
    <property type="protein sequence ID" value="KAJ8059847.1"/>
    <property type="molecule type" value="Genomic_DNA"/>
</dbReference>